<evidence type="ECO:0000259" key="14">
    <source>
        <dbReference type="PROSITE" id="PS51392"/>
    </source>
</evidence>
<evidence type="ECO:0000256" key="7">
    <source>
        <dbReference type="ARBA" id="ARBA00022741"/>
    </source>
</evidence>
<feature type="compositionally biased region" description="Basic and acidic residues" evidence="11">
    <location>
        <begin position="132"/>
        <end position="149"/>
    </location>
</feature>
<feature type="region of interest" description="Disordered" evidence="11">
    <location>
        <begin position="57"/>
        <end position="186"/>
    </location>
</feature>
<feature type="compositionally biased region" description="Basic and acidic residues" evidence="11">
    <location>
        <begin position="57"/>
        <end position="70"/>
    </location>
</feature>
<dbReference type="InterPro" id="IPR038357">
    <property type="entry name" value="KEN_sf"/>
</dbReference>
<evidence type="ECO:0000256" key="10">
    <source>
        <dbReference type="ARBA" id="ARBA00022989"/>
    </source>
</evidence>
<dbReference type="InterPro" id="IPR008271">
    <property type="entry name" value="Ser/Thr_kinase_AS"/>
</dbReference>
<feature type="compositionally biased region" description="Polar residues" evidence="11">
    <location>
        <begin position="983"/>
        <end position="1002"/>
    </location>
</feature>
<comment type="caution">
    <text evidence="15">The sequence shown here is derived from an EMBL/GenBank/DDBJ whole genome shotgun (WGS) entry which is preliminary data.</text>
</comment>
<feature type="domain" description="KEN" evidence="14">
    <location>
        <begin position="1094"/>
        <end position="1226"/>
    </location>
</feature>
<comment type="subcellular location">
    <subcellularLocation>
        <location evidence="1">Membrane</location>
        <topology evidence="1">Single-pass type I membrane protein</topology>
    </subcellularLocation>
</comment>
<reference evidence="15 16" key="1">
    <citation type="journal article" date="2024" name="J. Plant Pathol.">
        <title>Sequence and assembly of the genome of Seiridium unicorne, isolate CBS 538.82, causal agent of cypress canker disease.</title>
        <authorList>
            <person name="Scali E."/>
            <person name="Rocca G.D."/>
            <person name="Danti R."/>
            <person name="Garbelotto M."/>
            <person name="Barberini S."/>
            <person name="Baroncelli R."/>
            <person name="Emiliani G."/>
        </authorList>
    </citation>
    <scope>NUCLEOTIDE SEQUENCE [LARGE SCALE GENOMIC DNA]</scope>
    <source>
        <strain evidence="15 16">BM-138-508</strain>
    </source>
</reference>
<evidence type="ECO:0000256" key="6">
    <source>
        <dbReference type="ARBA" id="ARBA00022729"/>
    </source>
</evidence>
<feature type="region of interest" description="Disordered" evidence="11">
    <location>
        <begin position="979"/>
        <end position="1002"/>
    </location>
</feature>
<name>A0ABR2UYV9_9PEZI</name>
<keyword evidence="8" id="KW-0418">Kinase</keyword>
<keyword evidence="5" id="KW-0812">Transmembrane</keyword>
<dbReference type="Gene3D" id="1.10.510.10">
    <property type="entry name" value="Transferase(Phosphotransferase) domain 1"/>
    <property type="match status" value="1"/>
</dbReference>
<feature type="signal peptide" evidence="12">
    <location>
        <begin position="1"/>
        <end position="37"/>
    </location>
</feature>
<feature type="chain" id="PRO_5045483409" description="non-specific serine/threonine protein kinase" evidence="12">
    <location>
        <begin position="38"/>
        <end position="1229"/>
    </location>
</feature>
<dbReference type="SUPFAM" id="SSF50998">
    <property type="entry name" value="Quinoprotein alcohol dehydrogenase-like"/>
    <property type="match status" value="1"/>
</dbReference>
<dbReference type="PROSITE" id="PS00108">
    <property type="entry name" value="PROTEIN_KINASE_ST"/>
    <property type="match status" value="1"/>
</dbReference>
<dbReference type="EC" id="2.7.11.1" evidence="2"/>
<keyword evidence="7" id="KW-0547">Nucleotide-binding</keyword>
<evidence type="ECO:0000256" key="1">
    <source>
        <dbReference type="ARBA" id="ARBA00004479"/>
    </source>
</evidence>
<evidence type="ECO:0000256" key="12">
    <source>
        <dbReference type="SAM" id="SignalP"/>
    </source>
</evidence>
<keyword evidence="16" id="KW-1185">Reference proteome</keyword>
<keyword evidence="10" id="KW-1133">Transmembrane helix</keyword>
<dbReference type="Gene3D" id="3.30.200.20">
    <property type="entry name" value="Phosphorylase Kinase, domain 1"/>
    <property type="match status" value="1"/>
</dbReference>
<evidence type="ECO:0000256" key="8">
    <source>
        <dbReference type="ARBA" id="ARBA00022777"/>
    </source>
</evidence>
<dbReference type="PROSITE" id="PS50011">
    <property type="entry name" value="PROTEIN_KINASE_DOM"/>
    <property type="match status" value="1"/>
</dbReference>
<sequence length="1229" mass="136617">MLRRPPAAGRLVAEPRKTKVFLVLAVILFSWFSLADAQQQQQSLGHQQLPIANALRGAEKATEHHQRQHDDDEPQEQKQSGDSAKSRSPFEGQEPIRKLASTISQASFPPRAGPSGSKDGPHAVTTAYTNEHATRQTRSLDRKYPDPHDASALATVAPDYPVRAAKSPRQPSSILTGAGLSSPQSARSLERWEVEDYVLLATVDGHLRAVSKESGEERWHLVHEEPAVETIHYRPNSSVLDEDNRLPHDEYVWAIEPSHTGPVYVWMASALGSGLMSAGFTMKQLVDDYSPYAVQDPPVLYTGDKKTTMYILNAAKGQVLRWYGQGEGSVAPVATCFQPTGIVDADMEECAGTIALSRTEYTVNIHHQDNGRLIATLRYREWGPNTFDNDLHKQYSSTRDNRYLTSRHDGRLYALDDSADMQSISVSFPAPVARVFDVARPQDVPRGGNPELVLLPQPAPPIPEGESARARGSSIYLNKTEMGSWYALSGTLYPLVVDAPLAKVNSRDGIDLDPYSNLVPDDSLIGTHSLGGLGEENFAKGASQWPSLPALPGVEPDHIYPPNSSLRSTGMDDDNPPFLVPKGLKSMPSYLVTSVVQLFENPFLYLIAASILAVWYKTRRASIATREPPSSKSIGSSLESTERVNVVEQTDSVDGLILPQPDPVAVEPNKNDHVIPVSINSVPELQAPAPPIAVQEKHQAQESQQEPRQEPQHDPQPAAESPEKRKAHRGRRGGVKHKRKNNRDASSNQDAKTTEVDPVAQVDQMVEAQEPQLNPNIKSIGRADDISVGGFEINGLKVDLDEQLGMGSNGTVVFPGTFHGREIAVKRMLHEFNDLATRETKLLLESDNHPNVIQYYAIHRDKTFLYIALERCQASLADIIDKPHMYKELAHAGERDIPNVLLQIANGVSHLHGLRIVHRDLKPQNILVTVTKEGKPRLVVSDFGLCKKLDGAQSSFGHTATRPAGTSGWRAPELLAEEDARENTNSVASTHSDSSTLVGSENAPNRRATRAIDIFSLGLVFFYVLTKGSHPFDCGDRYMREVNIRKGQLNLQPLEVLGDFAFEARDLIGAMLSTDPRVRPNTRVVMAHPFFWDSKKRLAFLCDVSDHFEKEQRDPPSEALVRLEKFAPRVCKGDFLKVLPKDFVESLGKQRKYTGTRLLDLLRALRNKWNHREDLSESLKKSVGTSHEEYLGYWTRRFPNLLVICCEVIWSLELRDAVRFREYFEPMKP</sequence>
<evidence type="ECO:0000256" key="2">
    <source>
        <dbReference type="ARBA" id="ARBA00012513"/>
    </source>
</evidence>
<keyword evidence="4" id="KW-0808">Transferase</keyword>
<evidence type="ECO:0000313" key="15">
    <source>
        <dbReference type="EMBL" id="KAK9419608.1"/>
    </source>
</evidence>
<organism evidence="15 16">
    <name type="scientific">Seiridium unicorne</name>
    <dbReference type="NCBI Taxonomy" id="138068"/>
    <lineage>
        <taxon>Eukaryota</taxon>
        <taxon>Fungi</taxon>
        <taxon>Dikarya</taxon>
        <taxon>Ascomycota</taxon>
        <taxon>Pezizomycotina</taxon>
        <taxon>Sordariomycetes</taxon>
        <taxon>Xylariomycetidae</taxon>
        <taxon>Amphisphaeriales</taxon>
        <taxon>Sporocadaceae</taxon>
        <taxon>Seiridium</taxon>
    </lineage>
</organism>
<dbReference type="SMART" id="SM00220">
    <property type="entry name" value="S_TKc"/>
    <property type="match status" value="1"/>
</dbReference>
<dbReference type="SUPFAM" id="SSF56112">
    <property type="entry name" value="Protein kinase-like (PK-like)"/>
    <property type="match status" value="1"/>
</dbReference>
<dbReference type="InterPro" id="IPR015943">
    <property type="entry name" value="WD40/YVTN_repeat-like_dom_sf"/>
</dbReference>
<feature type="compositionally biased region" description="Polar residues" evidence="11">
    <location>
        <begin position="169"/>
        <end position="186"/>
    </location>
</feature>
<dbReference type="InterPro" id="IPR011009">
    <property type="entry name" value="Kinase-like_dom_sf"/>
</dbReference>
<feature type="region of interest" description="Disordered" evidence="11">
    <location>
        <begin position="693"/>
        <end position="756"/>
    </location>
</feature>
<dbReference type="PROSITE" id="PS51392">
    <property type="entry name" value="KEN"/>
    <property type="match status" value="1"/>
</dbReference>
<evidence type="ECO:0000256" key="11">
    <source>
        <dbReference type="SAM" id="MobiDB-lite"/>
    </source>
</evidence>
<evidence type="ECO:0000256" key="5">
    <source>
        <dbReference type="ARBA" id="ARBA00022692"/>
    </source>
</evidence>
<dbReference type="InterPro" id="IPR010513">
    <property type="entry name" value="KEN_dom"/>
</dbReference>
<dbReference type="Gene3D" id="2.130.10.10">
    <property type="entry name" value="YVTN repeat-like/Quinoprotein amine dehydrogenase"/>
    <property type="match status" value="1"/>
</dbReference>
<dbReference type="Pfam" id="PF00069">
    <property type="entry name" value="Pkinase"/>
    <property type="match status" value="1"/>
</dbReference>
<dbReference type="InterPro" id="IPR000719">
    <property type="entry name" value="Prot_kinase_dom"/>
</dbReference>
<feature type="compositionally biased region" description="Basic and acidic residues" evidence="11">
    <location>
        <begin position="695"/>
        <end position="713"/>
    </location>
</feature>
<dbReference type="Pfam" id="PF06479">
    <property type="entry name" value="Ribonuc_2-5A"/>
    <property type="match status" value="1"/>
</dbReference>
<accession>A0ABR2UYV9</accession>
<proteinExistence type="predicted"/>
<dbReference type="PANTHER" id="PTHR13954:SF6">
    <property type="entry name" value="NON-SPECIFIC SERINE_THREONINE PROTEIN KINASE"/>
    <property type="match status" value="1"/>
</dbReference>
<keyword evidence="9" id="KW-0067">ATP-binding</keyword>
<dbReference type="PANTHER" id="PTHR13954">
    <property type="entry name" value="IRE1-RELATED"/>
    <property type="match status" value="1"/>
</dbReference>
<evidence type="ECO:0000259" key="13">
    <source>
        <dbReference type="PROSITE" id="PS50011"/>
    </source>
</evidence>
<gene>
    <name evidence="15" type="ORF">SUNI508_07344</name>
</gene>
<evidence type="ECO:0000256" key="4">
    <source>
        <dbReference type="ARBA" id="ARBA00022679"/>
    </source>
</evidence>
<evidence type="ECO:0000313" key="16">
    <source>
        <dbReference type="Proteomes" id="UP001408356"/>
    </source>
</evidence>
<dbReference type="Gene3D" id="1.20.1440.180">
    <property type="entry name" value="KEN domain"/>
    <property type="match status" value="1"/>
</dbReference>
<feature type="domain" description="Protein kinase" evidence="13">
    <location>
        <begin position="798"/>
        <end position="1091"/>
    </location>
</feature>
<feature type="compositionally biased region" description="Basic residues" evidence="11">
    <location>
        <begin position="725"/>
        <end position="741"/>
    </location>
</feature>
<keyword evidence="3" id="KW-0723">Serine/threonine-protein kinase</keyword>
<dbReference type="InterPro" id="IPR045133">
    <property type="entry name" value="IRE1/2-like"/>
</dbReference>
<evidence type="ECO:0000256" key="9">
    <source>
        <dbReference type="ARBA" id="ARBA00022840"/>
    </source>
</evidence>
<dbReference type="EMBL" id="JARVKF010000310">
    <property type="protein sequence ID" value="KAK9419608.1"/>
    <property type="molecule type" value="Genomic_DNA"/>
</dbReference>
<protein>
    <recommendedName>
        <fullName evidence="2">non-specific serine/threonine protein kinase</fullName>
        <ecNumber evidence="2">2.7.11.1</ecNumber>
    </recommendedName>
</protein>
<dbReference type="InterPro" id="IPR011047">
    <property type="entry name" value="Quinoprotein_ADH-like_sf"/>
</dbReference>
<keyword evidence="6 12" id="KW-0732">Signal</keyword>
<dbReference type="CDD" id="cd09769">
    <property type="entry name" value="Luminal_IRE1"/>
    <property type="match status" value="1"/>
</dbReference>
<evidence type="ECO:0000256" key="3">
    <source>
        <dbReference type="ARBA" id="ARBA00022527"/>
    </source>
</evidence>
<keyword evidence="10" id="KW-0472">Membrane</keyword>
<dbReference type="Proteomes" id="UP001408356">
    <property type="component" value="Unassembled WGS sequence"/>
</dbReference>